<feature type="transmembrane region" description="Helical" evidence="13">
    <location>
        <begin position="72"/>
        <end position="92"/>
    </location>
</feature>
<keyword evidence="10 13" id="KW-0472">Membrane</keyword>
<keyword evidence="7" id="KW-0999">Mitochondrion inner membrane</keyword>
<reference evidence="14" key="1">
    <citation type="submission" date="2019-11" db="EMBL/GenBank/DDBJ databases">
        <title>Mitochondrial genome of Brachystomella parvula (Collembola: Brachystomellidae).</title>
        <authorList>
            <person name="Jiang L.-L."/>
            <person name="Dong J."/>
            <person name="Jin J.-F."/>
            <person name="Zhang F."/>
        </authorList>
    </citation>
    <scope>NUCLEOTIDE SEQUENCE</scope>
    <source>
        <tissue evidence="14">Whole body</tissue>
    </source>
</reference>
<keyword evidence="11" id="KW-0520">NAD</keyword>
<dbReference type="GO" id="GO:0005743">
    <property type="term" value="C:mitochondrial inner membrane"/>
    <property type="evidence" value="ECO:0007669"/>
    <property type="project" value="UniProtKB-SubCell"/>
</dbReference>
<feature type="transmembrane region" description="Helical" evidence="13">
    <location>
        <begin position="224"/>
        <end position="247"/>
    </location>
</feature>
<keyword evidence="5" id="KW-0813">Transport</keyword>
<keyword evidence="9 12" id="KW-0830">Ubiquinone</keyword>
<keyword evidence="8 13" id="KW-1133">Transmembrane helix</keyword>
<comment type="similarity">
    <text evidence="3 11">Belongs to the complex I subunit 1 family.</text>
</comment>
<dbReference type="PROSITE" id="PS00668">
    <property type="entry name" value="COMPLEX1_ND1_2"/>
    <property type="match status" value="1"/>
</dbReference>
<dbReference type="GO" id="GO:0008137">
    <property type="term" value="F:NADH dehydrogenase (ubiquinone) activity"/>
    <property type="evidence" value="ECO:0007669"/>
    <property type="project" value="UniProtKB-EC"/>
</dbReference>
<dbReference type="EMBL" id="MN660050">
    <property type="protein sequence ID" value="QGQ56375.1"/>
    <property type="molecule type" value="Genomic_DNA"/>
</dbReference>
<proteinExistence type="inferred from homology"/>
<keyword evidence="6 11" id="KW-0812">Transmembrane</keyword>
<feature type="transmembrane region" description="Helical" evidence="13">
    <location>
        <begin position="253"/>
        <end position="270"/>
    </location>
</feature>
<dbReference type="AlphaFoldDB" id="A0A650BK34"/>
<evidence type="ECO:0000256" key="9">
    <source>
        <dbReference type="ARBA" id="ARBA00023075"/>
    </source>
</evidence>
<dbReference type="PANTHER" id="PTHR11432:SF3">
    <property type="entry name" value="NADH-UBIQUINONE OXIDOREDUCTASE CHAIN 1"/>
    <property type="match status" value="1"/>
</dbReference>
<comment type="catalytic activity">
    <reaction evidence="12">
        <text>a ubiquinone + NADH + 5 H(+)(in) = a ubiquinol + NAD(+) + 4 H(+)(out)</text>
        <dbReference type="Rhea" id="RHEA:29091"/>
        <dbReference type="Rhea" id="RHEA-COMP:9565"/>
        <dbReference type="Rhea" id="RHEA-COMP:9566"/>
        <dbReference type="ChEBI" id="CHEBI:15378"/>
        <dbReference type="ChEBI" id="CHEBI:16389"/>
        <dbReference type="ChEBI" id="CHEBI:17976"/>
        <dbReference type="ChEBI" id="CHEBI:57540"/>
        <dbReference type="ChEBI" id="CHEBI:57945"/>
        <dbReference type="EC" id="7.1.1.2"/>
    </reaction>
</comment>
<dbReference type="GO" id="GO:0003954">
    <property type="term" value="F:NADH dehydrogenase activity"/>
    <property type="evidence" value="ECO:0007669"/>
    <property type="project" value="TreeGrafter"/>
</dbReference>
<dbReference type="InterPro" id="IPR018086">
    <property type="entry name" value="NADH_UbQ_OxRdtase_su1_CS"/>
</dbReference>
<evidence type="ECO:0000256" key="10">
    <source>
        <dbReference type="ARBA" id="ARBA00023136"/>
    </source>
</evidence>
<geneLocation type="mitochondrion" evidence="14"/>
<organism evidence="14">
    <name type="scientific">Brachystomella parvula</name>
    <dbReference type="NCBI Taxonomy" id="187611"/>
    <lineage>
        <taxon>Eukaryota</taxon>
        <taxon>Metazoa</taxon>
        <taxon>Ecdysozoa</taxon>
        <taxon>Arthropoda</taxon>
        <taxon>Hexapoda</taxon>
        <taxon>Collembola</taxon>
        <taxon>Poduromorpha</taxon>
        <taxon>Poduroidea</taxon>
        <taxon>Brachystomellidae</taxon>
        <taxon>Brachystomella</taxon>
    </lineage>
</organism>
<dbReference type="GO" id="GO:0009060">
    <property type="term" value="P:aerobic respiration"/>
    <property type="evidence" value="ECO:0007669"/>
    <property type="project" value="TreeGrafter"/>
</dbReference>
<evidence type="ECO:0000256" key="12">
    <source>
        <dbReference type="RuleBase" id="RU000473"/>
    </source>
</evidence>
<sequence>MTYVFILFSYILMVVAVLVCVAFIVLLERKVLGYIQLRKGPNKLGFMGILQTFSDAIKLFTKEQMIPSFSNLMPFYLSPVVSFMIVLILWSLLPSGGCFMSLELGGLLLFCCMSFGVYSLMSSGWSSNSNYAMLGAVRGVAQTISYEISLAFFFLIFVLMIFSFNFSNFSVNQEYAYFFYMLLPIFLMWLASMLAETNRTPFDFAEGESELVSGFNIEYGSGGFALLFLAEYASIIFMSYLMVLIFFGGFKSLVLFNFLGWFFCFLFIWVRGTYPRLRYDKLMSLAWKSFLPNSLSFLMFIYTFTLILSNFLIW</sequence>
<dbReference type="HAMAP" id="MF_01350">
    <property type="entry name" value="NDH1_NuoH"/>
    <property type="match status" value="1"/>
</dbReference>
<feature type="transmembrane region" description="Helical" evidence="13">
    <location>
        <begin position="144"/>
        <end position="164"/>
    </location>
</feature>
<dbReference type="EC" id="7.1.1.2" evidence="12"/>
<comment type="function">
    <text evidence="1">Core subunit of the mitochondrial membrane respiratory chain NADH dehydrogenase (Complex I) that is believed to belong to the minimal assembly required for catalysis. Complex I functions in the transfer of electrons from NADH to the respiratory chain. The immediate electron acceptor for the enzyme is believed to be ubiquinone.</text>
</comment>
<evidence type="ECO:0000256" key="2">
    <source>
        <dbReference type="ARBA" id="ARBA00004448"/>
    </source>
</evidence>
<feature type="transmembrane region" description="Helical" evidence="13">
    <location>
        <begin position="104"/>
        <end position="123"/>
    </location>
</feature>
<feature type="transmembrane region" description="Helical" evidence="13">
    <location>
        <begin position="176"/>
        <end position="195"/>
    </location>
</feature>
<dbReference type="InterPro" id="IPR001694">
    <property type="entry name" value="NADH_UbQ_OxRdtase_su1/FPO"/>
</dbReference>
<dbReference type="PROSITE" id="PS00667">
    <property type="entry name" value="COMPLEX1_ND1_1"/>
    <property type="match status" value="1"/>
</dbReference>
<feature type="transmembrane region" description="Helical" evidence="13">
    <location>
        <begin position="290"/>
        <end position="313"/>
    </location>
</feature>
<evidence type="ECO:0000256" key="6">
    <source>
        <dbReference type="ARBA" id="ARBA00022692"/>
    </source>
</evidence>
<gene>
    <name evidence="14" type="primary">ND1</name>
</gene>
<evidence type="ECO:0000256" key="8">
    <source>
        <dbReference type="ARBA" id="ARBA00022989"/>
    </source>
</evidence>
<evidence type="ECO:0000313" key="14">
    <source>
        <dbReference type="EMBL" id="QGQ56375.1"/>
    </source>
</evidence>
<evidence type="ECO:0000256" key="7">
    <source>
        <dbReference type="ARBA" id="ARBA00022792"/>
    </source>
</evidence>
<evidence type="ECO:0000256" key="1">
    <source>
        <dbReference type="ARBA" id="ARBA00003257"/>
    </source>
</evidence>
<evidence type="ECO:0000256" key="3">
    <source>
        <dbReference type="ARBA" id="ARBA00010535"/>
    </source>
</evidence>
<evidence type="ECO:0000256" key="5">
    <source>
        <dbReference type="ARBA" id="ARBA00022448"/>
    </source>
</evidence>
<protein>
    <recommendedName>
        <fullName evidence="4 12">NADH-ubiquinone oxidoreductase chain 1</fullName>
        <ecNumber evidence="12">7.1.1.2</ecNumber>
    </recommendedName>
</protein>
<dbReference type="PANTHER" id="PTHR11432">
    <property type="entry name" value="NADH DEHYDROGENASE SUBUNIT 1"/>
    <property type="match status" value="1"/>
</dbReference>
<feature type="transmembrane region" description="Helical" evidence="13">
    <location>
        <begin position="6"/>
        <end position="27"/>
    </location>
</feature>
<accession>A0A650BK34</accession>
<keyword evidence="12 14" id="KW-0496">Mitochondrion</keyword>
<comment type="subcellular location">
    <subcellularLocation>
        <location evidence="2 11">Mitochondrion inner membrane</location>
        <topology evidence="2 11">Multi-pass membrane protein</topology>
    </subcellularLocation>
</comment>
<evidence type="ECO:0000256" key="4">
    <source>
        <dbReference type="ARBA" id="ARBA00021009"/>
    </source>
</evidence>
<name>A0A650BK34_9HEXA</name>
<dbReference type="Pfam" id="PF00146">
    <property type="entry name" value="NADHdh"/>
    <property type="match status" value="1"/>
</dbReference>
<evidence type="ECO:0000256" key="11">
    <source>
        <dbReference type="RuleBase" id="RU000471"/>
    </source>
</evidence>
<evidence type="ECO:0000256" key="13">
    <source>
        <dbReference type="SAM" id="Phobius"/>
    </source>
</evidence>